<dbReference type="EMBL" id="MT771342">
    <property type="protein sequence ID" value="QOC55975.1"/>
    <property type="molecule type" value="Genomic_DNA"/>
</dbReference>
<dbReference type="KEGG" id="vg:77929311"/>
<gene>
    <name evidence="1" type="primary">45</name>
    <name evidence="1" type="ORF">SEA_MATTEO_45</name>
</gene>
<proteinExistence type="predicted"/>
<reference evidence="1 2" key="1">
    <citation type="submission" date="2020-07" db="EMBL/GenBank/DDBJ databases">
        <authorList>
            <person name="McAllister N."/>
            <person name="Young J."/>
            <person name="Gollmer S."/>
            <person name="Akhtar Z.M."/>
            <person name="Amr M."/>
            <person name="Desai R.P."/>
            <person name="Lewis C.M."/>
            <person name="Oday Z.S."/>
            <person name="Robertson L.A."/>
            <person name="Yannam M.R."/>
            <person name="Butela K.A."/>
            <person name="Garlena R.A."/>
            <person name="Russell D.A."/>
            <person name="Pope W.H."/>
            <person name="Jacobs-Sera D."/>
            <person name="Hatfull G.F."/>
        </authorList>
    </citation>
    <scope>NUCLEOTIDE SEQUENCE [LARGE SCALE GENOMIC DNA]</scope>
</reference>
<dbReference type="Proteomes" id="UP000516550">
    <property type="component" value="Genome"/>
</dbReference>
<dbReference type="GeneID" id="77929311"/>
<accession>A0A7L7STZ5</accession>
<sequence>MTAPAINPAAIDAALPDLDAEVACEVPDDHDAMCGAPAVWRVRGHGTPGHRHERYAVQTVLMCDPCVTVLREQLADKLADGAVLCSICGQIFTQVSDVILSVVAL</sequence>
<evidence type="ECO:0000313" key="1">
    <source>
        <dbReference type="EMBL" id="QOC55975.1"/>
    </source>
</evidence>
<protein>
    <submittedName>
        <fullName evidence="1">Uncharacterized protein</fullName>
    </submittedName>
</protein>
<evidence type="ECO:0000313" key="2">
    <source>
        <dbReference type="Proteomes" id="UP000516550"/>
    </source>
</evidence>
<dbReference type="RefSeq" id="YP_010653476.1">
    <property type="nucleotide sequence ID" value="NC_070798.1"/>
</dbReference>
<organism evidence="1 2">
    <name type="scientific">Gordonia phage Matteo</name>
    <dbReference type="NCBI Taxonomy" id="2759392"/>
    <lineage>
        <taxon>Viruses</taxon>
        <taxon>Duplodnaviria</taxon>
        <taxon>Heunggongvirae</taxon>
        <taxon>Uroviricota</taxon>
        <taxon>Caudoviricetes</taxon>
        <taxon>Attisvirus</taxon>
        <taxon>Attisvirus matteo</taxon>
    </lineage>
</organism>
<keyword evidence="2" id="KW-1185">Reference proteome</keyword>
<name>A0A7L7STZ5_9CAUD</name>